<keyword evidence="2" id="KW-1185">Reference proteome</keyword>
<evidence type="ECO:0000313" key="1">
    <source>
        <dbReference type="EMBL" id="CAG8797747.1"/>
    </source>
</evidence>
<organism evidence="1 2">
    <name type="scientific">Dentiscutata erythropus</name>
    <dbReference type="NCBI Taxonomy" id="1348616"/>
    <lineage>
        <taxon>Eukaryota</taxon>
        <taxon>Fungi</taxon>
        <taxon>Fungi incertae sedis</taxon>
        <taxon>Mucoromycota</taxon>
        <taxon>Glomeromycotina</taxon>
        <taxon>Glomeromycetes</taxon>
        <taxon>Diversisporales</taxon>
        <taxon>Gigasporaceae</taxon>
        <taxon>Dentiscutata</taxon>
    </lineage>
</organism>
<accession>A0A9N9PAA6</accession>
<sequence length="65" mass="7372">AVSINPKRRDFEGQQESLCSTDFNCDSHICRNADQDANKCQTTDTRENGAFLSCQCCMQESLLFF</sequence>
<feature type="non-terminal residue" evidence="1">
    <location>
        <position position="1"/>
    </location>
</feature>
<proteinExistence type="predicted"/>
<dbReference type="OrthoDB" id="2362024at2759"/>
<protein>
    <submittedName>
        <fullName evidence="1">19410_t:CDS:1</fullName>
    </submittedName>
</protein>
<gene>
    <name evidence="1" type="ORF">DERYTH_LOCUS22735</name>
</gene>
<name>A0A9N9PAA6_9GLOM</name>
<dbReference type="AlphaFoldDB" id="A0A9N9PAA6"/>
<evidence type="ECO:0000313" key="2">
    <source>
        <dbReference type="Proteomes" id="UP000789405"/>
    </source>
</evidence>
<dbReference type="EMBL" id="CAJVPY010032412">
    <property type="protein sequence ID" value="CAG8797747.1"/>
    <property type="molecule type" value="Genomic_DNA"/>
</dbReference>
<reference evidence="1" key="1">
    <citation type="submission" date="2021-06" db="EMBL/GenBank/DDBJ databases">
        <authorList>
            <person name="Kallberg Y."/>
            <person name="Tangrot J."/>
            <person name="Rosling A."/>
        </authorList>
    </citation>
    <scope>NUCLEOTIDE SEQUENCE</scope>
    <source>
        <strain evidence="1">MA453B</strain>
    </source>
</reference>
<dbReference type="Proteomes" id="UP000789405">
    <property type="component" value="Unassembled WGS sequence"/>
</dbReference>
<comment type="caution">
    <text evidence="1">The sequence shown here is derived from an EMBL/GenBank/DDBJ whole genome shotgun (WGS) entry which is preliminary data.</text>
</comment>